<gene>
    <name evidence="2" type="ORF">EOW65_05970</name>
</gene>
<dbReference type="EMBL" id="SAVB01000006">
    <property type="protein sequence ID" value="RWR50500.1"/>
    <property type="molecule type" value="Genomic_DNA"/>
</dbReference>
<sequence>MRGLSLLAAAALSACTMGQSAEEVARAQAKSVVNGVVAQKMPGVNAAPVTDCIIDNASMGEVYSIAKGAVVGVSADTVSTVMTIAQRPATMSCIARNGLGVL</sequence>
<evidence type="ECO:0000313" key="3">
    <source>
        <dbReference type="Proteomes" id="UP000286594"/>
    </source>
</evidence>
<evidence type="ECO:0000313" key="2">
    <source>
        <dbReference type="EMBL" id="RWR50500.1"/>
    </source>
</evidence>
<keyword evidence="1" id="KW-0732">Signal</keyword>
<feature type="signal peptide" evidence="1">
    <location>
        <begin position="1"/>
        <end position="21"/>
    </location>
</feature>
<protein>
    <submittedName>
        <fullName evidence="2">Succinate dehydrogenase</fullName>
    </submittedName>
</protein>
<dbReference type="AlphaFoldDB" id="A0A443LMX1"/>
<dbReference type="Proteomes" id="UP000286594">
    <property type="component" value="Unassembled WGS sequence"/>
</dbReference>
<dbReference type="RefSeq" id="WP_113899538.1">
    <property type="nucleotide sequence ID" value="NZ_SAVB01000006.1"/>
</dbReference>
<dbReference type="OrthoDB" id="7867642at2"/>
<name>A0A443LMX1_9RHOB</name>
<dbReference type="PROSITE" id="PS51257">
    <property type="entry name" value="PROKAR_LIPOPROTEIN"/>
    <property type="match status" value="1"/>
</dbReference>
<organism evidence="2 3">
    <name type="scientific">Paenirhodobacter ferrireducens</name>
    <dbReference type="NCBI Taxonomy" id="1215032"/>
    <lineage>
        <taxon>Bacteria</taxon>
        <taxon>Pseudomonadati</taxon>
        <taxon>Pseudomonadota</taxon>
        <taxon>Alphaproteobacteria</taxon>
        <taxon>Rhodobacterales</taxon>
        <taxon>Rhodobacter group</taxon>
        <taxon>Paenirhodobacter</taxon>
    </lineage>
</organism>
<proteinExistence type="predicted"/>
<keyword evidence="3" id="KW-1185">Reference proteome</keyword>
<accession>A0A443LMX1</accession>
<comment type="caution">
    <text evidence="2">The sequence shown here is derived from an EMBL/GenBank/DDBJ whole genome shotgun (WGS) entry which is preliminary data.</text>
</comment>
<feature type="chain" id="PRO_5019062074" evidence="1">
    <location>
        <begin position="22"/>
        <end position="102"/>
    </location>
</feature>
<evidence type="ECO:0000256" key="1">
    <source>
        <dbReference type="SAM" id="SignalP"/>
    </source>
</evidence>
<reference evidence="2 3" key="1">
    <citation type="submission" date="2019-01" db="EMBL/GenBank/DDBJ databases">
        <title>Sinorhodobacter populi sp. nov. isolated from the symptomatic bark tissue of Populus euramericana canker.</title>
        <authorList>
            <person name="Xu G."/>
        </authorList>
    </citation>
    <scope>NUCLEOTIDE SEQUENCE [LARGE SCALE GENOMIC DNA]</scope>
    <source>
        <strain evidence="2 3">CCTCC AB2012026</strain>
    </source>
</reference>